<feature type="compositionally biased region" description="Basic and acidic residues" evidence="1">
    <location>
        <begin position="60"/>
        <end position="72"/>
    </location>
</feature>
<keyword evidence="2" id="KW-1133">Transmembrane helix</keyword>
<accession>A0A828SNF6</accession>
<feature type="transmembrane region" description="Helical" evidence="2">
    <location>
        <begin position="21"/>
        <end position="44"/>
    </location>
</feature>
<keyword evidence="2" id="KW-0472">Membrane</keyword>
<evidence type="ECO:0000256" key="1">
    <source>
        <dbReference type="SAM" id="MobiDB-lite"/>
    </source>
</evidence>
<gene>
    <name evidence="3" type="ORF">HMPREF0022_03688</name>
</gene>
<organism evidence="3 4">
    <name type="scientific">Acinetobacter baumannii 6014059</name>
    <dbReference type="NCBI Taxonomy" id="525242"/>
    <lineage>
        <taxon>Bacteria</taxon>
        <taxon>Pseudomonadati</taxon>
        <taxon>Pseudomonadota</taxon>
        <taxon>Gammaproteobacteria</taxon>
        <taxon>Moraxellales</taxon>
        <taxon>Moraxellaceae</taxon>
        <taxon>Acinetobacter</taxon>
        <taxon>Acinetobacter calcoaceticus/baumannii complex</taxon>
    </lineage>
</organism>
<dbReference type="Proteomes" id="UP000003204">
    <property type="component" value="Unassembled WGS sequence"/>
</dbReference>
<proteinExistence type="predicted"/>
<name>A0A828SNF6_ACIBA</name>
<comment type="caution">
    <text evidence="3">The sequence shown here is derived from an EMBL/GenBank/DDBJ whole genome shotgun (WGS) entry which is preliminary data.</text>
</comment>
<evidence type="ECO:0000256" key="2">
    <source>
        <dbReference type="SAM" id="Phobius"/>
    </source>
</evidence>
<evidence type="ECO:0008006" key="5">
    <source>
        <dbReference type="Google" id="ProtNLM"/>
    </source>
</evidence>
<evidence type="ECO:0000313" key="3">
    <source>
        <dbReference type="EMBL" id="EGJ66587.1"/>
    </source>
</evidence>
<reference evidence="3 4" key="1">
    <citation type="submission" date="2011-04" db="EMBL/GenBank/DDBJ databases">
        <authorList>
            <person name="Weinstock G."/>
            <person name="Sodergren E."/>
            <person name="Clifton S."/>
            <person name="Fulton L."/>
            <person name="Fulton B."/>
            <person name="Courtney L."/>
            <person name="Fronick C."/>
            <person name="Harrison M."/>
            <person name="Strong C."/>
            <person name="Farmer C."/>
            <person name="Delahaunty K."/>
            <person name="Markovic C."/>
            <person name="Hall O."/>
            <person name="Minx P."/>
            <person name="Tomlinson C."/>
            <person name="Mitreva M."/>
            <person name="Hou S."/>
            <person name="Chen J."/>
            <person name="Wollam A."/>
            <person name="Pepin K.H."/>
            <person name="Johnson M."/>
            <person name="Bhonagiri V."/>
            <person name="Zhang X."/>
            <person name="Suruliraj S."/>
            <person name="Warren W."/>
            <person name="Chinwalla A."/>
            <person name="Mardis E.R."/>
            <person name="Wilson R.K."/>
        </authorList>
    </citation>
    <scope>NUCLEOTIDE SEQUENCE [LARGE SCALE GENOMIC DNA]</scope>
    <source>
        <strain evidence="3 4">6014059</strain>
    </source>
</reference>
<sequence>MLLQHIRDILMSDKNSSESAILGWKFVLIVGVLSAIFLGFFYLAMSNEPDYMPGAQRKAQQHEMQQKAEKSTDQQTQHDNMPEMDMQEHQHSHQ</sequence>
<keyword evidence="2" id="KW-0812">Transmembrane</keyword>
<evidence type="ECO:0000313" key="4">
    <source>
        <dbReference type="Proteomes" id="UP000003204"/>
    </source>
</evidence>
<dbReference type="AlphaFoldDB" id="A0A828SNF6"/>
<protein>
    <recommendedName>
        <fullName evidence="5">DUF4199 domain-containing protein</fullName>
    </recommendedName>
</protein>
<feature type="region of interest" description="Disordered" evidence="1">
    <location>
        <begin position="52"/>
        <end position="94"/>
    </location>
</feature>
<dbReference type="EMBL" id="ACYS02000199">
    <property type="protein sequence ID" value="EGJ66587.1"/>
    <property type="molecule type" value="Genomic_DNA"/>
</dbReference>